<reference evidence="3" key="1">
    <citation type="journal article" date="2020" name="Genome Biol.">
        <title>Gamete binning: chromosome-level and haplotype-resolved genome assembly enabled by high-throughput single-cell sequencing of gamete genomes.</title>
        <authorList>
            <person name="Campoy J.A."/>
            <person name="Sun H."/>
            <person name="Goel M."/>
            <person name="Jiao W.-B."/>
            <person name="Folz-Donahue K."/>
            <person name="Wang N."/>
            <person name="Rubio M."/>
            <person name="Liu C."/>
            <person name="Kukat C."/>
            <person name="Ruiz D."/>
            <person name="Huettel B."/>
            <person name="Schneeberger K."/>
        </authorList>
    </citation>
    <scope>NUCLEOTIDE SEQUENCE [LARGE SCALE GENOMIC DNA]</scope>
    <source>
        <strain evidence="3">cv. Rojo Pasion</strain>
    </source>
</reference>
<evidence type="ECO:0000259" key="1">
    <source>
        <dbReference type="Pfam" id="PF25349"/>
    </source>
</evidence>
<dbReference type="Pfam" id="PF25349">
    <property type="entry name" value="PH_PHS1"/>
    <property type="match status" value="1"/>
</dbReference>
<evidence type="ECO:0000313" key="3">
    <source>
        <dbReference type="Proteomes" id="UP000507245"/>
    </source>
</evidence>
<sequence>MAGTLAFLTRKRRENKPVKMALSDARERWEVHFSRFFGYPPISSTCPDLVPLPTKVRNRRPAGNWVSSSLPALLQLVHDQSISEVLLTVCFSGKVVEEHYVSKLQFVWPQVSCNPGFPARGTRVVFISYRDCVGEVQKFALRFLSVDEAQRFMNSLKEIFNIGRDIEPLNIDMGSEISAESEFMSSNIPLSRVSTDLNIMPPSQTCTTQISPSLNNQAKPYLRTQEVKNIHNFQRNFPAFPPGFTSMLSDCHPAVEQGEAKSTVSEAVNLNSQILAPSFTSWLSNSHPVVEQVAAQSTVSQEVVSQEVNLISQLARYGRDASFQVSNASCLYMSNKYLGNKRLITTTQGDSTSQPQNTIRMQYLPSQR</sequence>
<name>A0A6J5W4X8_PRUAR</name>
<accession>A0A6J5W4X8</accession>
<evidence type="ECO:0000313" key="2">
    <source>
        <dbReference type="EMBL" id="CAB4294937.1"/>
    </source>
</evidence>
<dbReference type="EMBL" id="CAEKKB010000001">
    <property type="protein sequence ID" value="CAB4294937.1"/>
    <property type="molecule type" value="Genomic_DNA"/>
</dbReference>
<dbReference type="OrthoDB" id="1864854at2759"/>
<feature type="domain" description="Poor homologous synapsis 1 PH" evidence="1">
    <location>
        <begin position="27"/>
        <end position="169"/>
    </location>
</feature>
<dbReference type="Proteomes" id="UP000507245">
    <property type="component" value="Unassembled WGS sequence"/>
</dbReference>
<organism evidence="2 3">
    <name type="scientific">Prunus armeniaca</name>
    <name type="common">Apricot</name>
    <name type="synonym">Armeniaca vulgaris</name>
    <dbReference type="NCBI Taxonomy" id="36596"/>
    <lineage>
        <taxon>Eukaryota</taxon>
        <taxon>Viridiplantae</taxon>
        <taxon>Streptophyta</taxon>
        <taxon>Embryophyta</taxon>
        <taxon>Tracheophyta</taxon>
        <taxon>Spermatophyta</taxon>
        <taxon>Magnoliopsida</taxon>
        <taxon>eudicotyledons</taxon>
        <taxon>Gunneridae</taxon>
        <taxon>Pentapetalae</taxon>
        <taxon>rosids</taxon>
        <taxon>fabids</taxon>
        <taxon>Rosales</taxon>
        <taxon>Rosaceae</taxon>
        <taxon>Amygdaloideae</taxon>
        <taxon>Amygdaleae</taxon>
        <taxon>Prunus</taxon>
    </lineage>
</organism>
<dbReference type="InterPro" id="IPR057619">
    <property type="entry name" value="PH_PHS1"/>
</dbReference>
<proteinExistence type="predicted"/>
<gene>
    <name evidence="2" type="ORF">ORAREDHAP_LOCUS6110</name>
</gene>
<dbReference type="AlphaFoldDB" id="A0A6J5W4X8"/>
<protein>
    <recommendedName>
        <fullName evidence="1">Poor homologous synapsis 1 PH domain-containing protein</fullName>
    </recommendedName>
</protein>
<keyword evidence="3" id="KW-1185">Reference proteome</keyword>